<reference evidence="2 3" key="1">
    <citation type="journal article" date="2019" name="ISME J.">
        <title>Insights into ecological role of a new deltaproteobacterial order Candidatus Acidulodesulfobacterales by metagenomics and metatranscriptomics.</title>
        <authorList>
            <person name="Tan S."/>
            <person name="Liu J."/>
            <person name="Fang Y."/>
            <person name="Hedlund B.P."/>
            <person name="Lian Z.H."/>
            <person name="Huang L.Y."/>
            <person name="Li J.T."/>
            <person name="Huang L.N."/>
            <person name="Li W.J."/>
            <person name="Jiang H.C."/>
            <person name="Dong H.L."/>
            <person name="Shu W.S."/>
        </authorList>
    </citation>
    <scope>NUCLEOTIDE SEQUENCE [LARGE SCALE GENOMIC DNA]</scope>
    <source>
        <strain evidence="2">AP2</strain>
    </source>
</reference>
<name>A0A519BEY7_ACIG2</name>
<dbReference type="Proteomes" id="UP000316562">
    <property type="component" value="Unassembled WGS sequence"/>
</dbReference>
<accession>A0A519BEY7</accession>
<dbReference type="EMBL" id="SGBC01000003">
    <property type="protein sequence ID" value="RZD15831.1"/>
    <property type="molecule type" value="Genomic_DNA"/>
</dbReference>
<sequence length="264" mass="30990">MEINIKEKAKKAGKVVKKTVFTLNLIVTVIFFAFIVALIIVNLIKGAQGETINLGVYGKTYRFREKNLLSVIKNKAKKINWQEVIKRSHIKRQVENYQPYNQEVSLPTALNTKVFEPSMYYTLKFNIRDSKGNIIYPKGFRYKITNYIFLPNFLVVINGDSKKQIEWFKHSKFRNNITVMLLITKGDYYKLEKKLGIPVYFYMKQLQKRFKLKAVPSVIWQKGTTIYVKQYGKNAVYQVIKNIKIHKKNNKALQESGLLNPDYR</sequence>
<gene>
    <name evidence="2" type="ORF">EVJ46_06420</name>
</gene>
<dbReference type="AlphaFoldDB" id="A0A519BEY7"/>
<comment type="caution">
    <text evidence="2">The sequence shown here is derived from an EMBL/GenBank/DDBJ whole genome shotgun (WGS) entry which is preliminary data.</text>
</comment>
<proteinExistence type="predicted"/>
<protein>
    <submittedName>
        <fullName evidence="2">Uncharacterized protein</fullName>
    </submittedName>
</protein>
<keyword evidence="1" id="KW-0812">Transmembrane</keyword>
<evidence type="ECO:0000256" key="1">
    <source>
        <dbReference type="SAM" id="Phobius"/>
    </source>
</evidence>
<evidence type="ECO:0000313" key="3">
    <source>
        <dbReference type="Proteomes" id="UP000316562"/>
    </source>
</evidence>
<feature type="transmembrane region" description="Helical" evidence="1">
    <location>
        <begin position="21"/>
        <end position="44"/>
    </location>
</feature>
<keyword evidence="1" id="KW-1133">Transmembrane helix</keyword>
<keyword evidence="1" id="KW-0472">Membrane</keyword>
<organism evidence="2 3">
    <name type="scientific">Acididesulfobacter guangdongensis</name>
    <dbReference type="NCBI Taxonomy" id="2597225"/>
    <lineage>
        <taxon>Bacteria</taxon>
        <taxon>Deltaproteobacteria</taxon>
        <taxon>Candidatus Acidulodesulfobacterales</taxon>
        <taxon>Candidatus Acididesulfobacter</taxon>
    </lineage>
</organism>
<evidence type="ECO:0000313" key="2">
    <source>
        <dbReference type="EMBL" id="RZD15831.1"/>
    </source>
</evidence>